<sequence length="433" mass="48559">MDPKLQKVAEVWERDTAIVEGVDISGPWNRMFGQRVIWDYTPDLIEEIAQLPGAESFAWCYQCGKCVPVCPVDVVGDYGPRKLYRRAQTGINLLDSPDLWLCTTCANCLRVCPKLVDMVQIMPAAREHAMLTGRAIPAELQEALENTAKYGNPLGQPARKREAWVKDAGVPVPILHQIQRPVEWLWWVECYPSYHPRGIDASIALARIFNALGLDFAILGREEKCAGDSQRLAGERGLFEMLAEENIRTLSKYEFQHIVVTDPHALNAFRKHYPKLGGQYDVWHYTTLLARELPKLQPLLTKSLPYRVTFHDPCYLGRHNGEYDAPRQLIQALPGVEFVEMLRCRENSYCCGGGGGGMWLDSFAAGHQRRRLSEERVLEAVSTGADTLVVCCPYEVSRFEDAAKSTGVEGRLRVRDIAELLAEAMGLIGEGAA</sequence>
<evidence type="ECO:0000256" key="1">
    <source>
        <dbReference type="ARBA" id="ARBA00022485"/>
    </source>
</evidence>
<evidence type="ECO:0000313" key="7">
    <source>
        <dbReference type="EMBL" id="HEF64704.1"/>
    </source>
</evidence>
<dbReference type="InterPro" id="IPR017896">
    <property type="entry name" value="4Fe4S_Fe-S-bd"/>
</dbReference>
<accession>A0A7C1K2R5</accession>
<evidence type="ECO:0000256" key="4">
    <source>
        <dbReference type="ARBA" id="ARBA00023004"/>
    </source>
</evidence>
<dbReference type="PANTHER" id="PTHR43255:SF1">
    <property type="entry name" value="IRON-SULFUR-BINDING OXIDOREDUCTASE FADF-RELATED"/>
    <property type="match status" value="1"/>
</dbReference>
<proteinExistence type="predicted"/>
<keyword evidence="4" id="KW-0408">Iron</keyword>
<dbReference type="PANTHER" id="PTHR43255">
    <property type="entry name" value="IRON-SULFUR-BINDING OXIDOREDUCTASE FADF-RELATED-RELATED"/>
    <property type="match status" value="1"/>
</dbReference>
<gene>
    <name evidence="7" type="ORF">ENP47_03740</name>
</gene>
<dbReference type="InterPro" id="IPR004017">
    <property type="entry name" value="Cys_rich_dom"/>
</dbReference>
<evidence type="ECO:0000256" key="3">
    <source>
        <dbReference type="ARBA" id="ARBA00023002"/>
    </source>
</evidence>
<dbReference type="InterPro" id="IPR017900">
    <property type="entry name" value="4Fe4S_Fe_S_CS"/>
</dbReference>
<evidence type="ECO:0000259" key="6">
    <source>
        <dbReference type="PROSITE" id="PS51379"/>
    </source>
</evidence>
<dbReference type="GO" id="GO:0051539">
    <property type="term" value="F:4 iron, 4 sulfur cluster binding"/>
    <property type="evidence" value="ECO:0007669"/>
    <property type="project" value="UniProtKB-KW"/>
</dbReference>
<feature type="domain" description="4Fe-4S ferredoxin-type" evidence="6">
    <location>
        <begin position="50"/>
        <end position="81"/>
    </location>
</feature>
<dbReference type="Pfam" id="PF13187">
    <property type="entry name" value="Fer4_9"/>
    <property type="match status" value="1"/>
</dbReference>
<dbReference type="GO" id="GO:0005886">
    <property type="term" value="C:plasma membrane"/>
    <property type="evidence" value="ECO:0007669"/>
    <property type="project" value="TreeGrafter"/>
</dbReference>
<reference evidence="7" key="1">
    <citation type="journal article" date="2020" name="mSystems">
        <title>Genome- and Community-Level Interaction Insights into Carbon Utilization and Element Cycling Functions of Hydrothermarchaeota in Hydrothermal Sediment.</title>
        <authorList>
            <person name="Zhou Z."/>
            <person name="Liu Y."/>
            <person name="Xu W."/>
            <person name="Pan J."/>
            <person name="Luo Z.H."/>
            <person name="Li M."/>
        </authorList>
    </citation>
    <scope>NUCLEOTIDE SEQUENCE [LARGE SCALE GENOMIC DNA]</scope>
    <source>
        <strain evidence="7">SpSt-222</strain>
    </source>
</reference>
<organism evidence="7">
    <name type="scientific">Thermomicrobium roseum</name>
    <dbReference type="NCBI Taxonomy" id="500"/>
    <lineage>
        <taxon>Bacteria</taxon>
        <taxon>Pseudomonadati</taxon>
        <taxon>Thermomicrobiota</taxon>
        <taxon>Thermomicrobia</taxon>
        <taxon>Thermomicrobiales</taxon>
        <taxon>Thermomicrobiaceae</taxon>
        <taxon>Thermomicrobium</taxon>
    </lineage>
</organism>
<evidence type="ECO:0000256" key="5">
    <source>
        <dbReference type="ARBA" id="ARBA00023014"/>
    </source>
</evidence>
<keyword evidence="1" id="KW-0004">4Fe-4S</keyword>
<dbReference type="AlphaFoldDB" id="A0A7C1K2R5"/>
<dbReference type="SUPFAM" id="SSF46548">
    <property type="entry name" value="alpha-helical ferredoxin"/>
    <property type="match status" value="1"/>
</dbReference>
<evidence type="ECO:0000256" key="2">
    <source>
        <dbReference type="ARBA" id="ARBA00022723"/>
    </source>
</evidence>
<dbReference type="PROSITE" id="PS00198">
    <property type="entry name" value="4FE4S_FER_1"/>
    <property type="match status" value="1"/>
</dbReference>
<dbReference type="GO" id="GO:0016491">
    <property type="term" value="F:oxidoreductase activity"/>
    <property type="evidence" value="ECO:0007669"/>
    <property type="project" value="UniProtKB-KW"/>
</dbReference>
<keyword evidence="2" id="KW-0479">Metal-binding</keyword>
<keyword evidence="5" id="KW-0411">Iron-sulfur</keyword>
<protein>
    <submittedName>
        <fullName evidence="7">(Fe-S)-binding protein</fullName>
    </submittedName>
</protein>
<name>A0A7C1K2R5_THERO</name>
<dbReference type="Pfam" id="PF02754">
    <property type="entry name" value="CCG"/>
    <property type="match status" value="2"/>
</dbReference>
<comment type="caution">
    <text evidence="7">The sequence shown here is derived from an EMBL/GenBank/DDBJ whole genome shotgun (WGS) entry which is preliminary data.</text>
</comment>
<keyword evidence="3" id="KW-0560">Oxidoreductase</keyword>
<dbReference type="PROSITE" id="PS51379">
    <property type="entry name" value="4FE4S_FER_2"/>
    <property type="match status" value="2"/>
</dbReference>
<feature type="domain" description="4Fe-4S ferredoxin-type" evidence="6">
    <location>
        <begin position="90"/>
        <end position="124"/>
    </location>
</feature>
<dbReference type="EMBL" id="DSJL01000007">
    <property type="protein sequence ID" value="HEF64704.1"/>
    <property type="molecule type" value="Genomic_DNA"/>
</dbReference>
<dbReference type="InterPro" id="IPR009051">
    <property type="entry name" value="Helical_ferredxn"/>
</dbReference>
<dbReference type="Gene3D" id="1.10.1060.10">
    <property type="entry name" value="Alpha-helical ferredoxin"/>
    <property type="match status" value="1"/>
</dbReference>
<dbReference type="GO" id="GO:0046872">
    <property type="term" value="F:metal ion binding"/>
    <property type="evidence" value="ECO:0007669"/>
    <property type="project" value="UniProtKB-KW"/>
</dbReference>
<dbReference type="InterPro" id="IPR051460">
    <property type="entry name" value="HdrC_iron-sulfur_subunit"/>
</dbReference>